<dbReference type="eggNOG" id="COG4888">
    <property type="taxonomic scope" value="Bacteria"/>
</dbReference>
<dbReference type="AlphaFoldDB" id="M7XS23"/>
<reference evidence="4" key="1">
    <citation type="submission" date="2013-01" db="EMBL/GenBank/DDBJ databases">
        <title>Genome assembly of Mariniradius saccharolyticus AK6.</title>
        <authorList>
            <person name="Vaidya B."/>
            <person name="Khatri I."/>
            <person name="Tanuku N.R.S."/>
            <person name="Subramanian S."/>
            <person name="Pinnaka A."/>
        </authorList>
    </citation>
    <scope>NUCLEOTIDE SEQUENCE [LARGE SCALE GENOMIC DNA]</scope>
    <source>
        <strain evidence="4">AK6</strain>
    </source>
</reference>
<comment type="caution">
    <text evidence="4">The sequence shown here is derived from an EMBL/GenBank/DDBJ whole genome shotgun (WGS) entry which is preliminary data.</text>
</comment>
<keyword evidence="1" id="KW-0732">Signal</keyword>
<protein>
    <recommendedName>
        <fullName evidence="3">ASPIC/UnbV domain-containing protein</fullName>
    </recommendedName>
</protein>
<proteinExistence type="predicted"/>
<dbReference type="Proteomes" id="UP000010953">
    <property type="component" value="Unassembled WGS sequence"/>
</dbReference>
<dbReference type="InterPro" id="IPR011519">
    <property type="entry name" value="UnbV_ASPIC"/>
</dbReference>
<feature type="region of interest" description="Disordered" evidence="2">
    <location>
        <begin position="169"/>
        <end position="192"/>
    </location>
</feature>
<dbReference type="InterPro" id="IPR028994">
    <property type="entry name" value="Integrin_alpha_N"/>
</dbReference>
<dbReference type="SUPFAM" id="SSF69318">
    <property type="entry name" value="Integrin alpha N-terminal domain"/>
    <property type="match status" value="2"/>
</dbReference>
<evidence type="ECO:0000313" key="4">
    <source>
        <dbReference type="EMBL" id="EMS31312.1"/>
    </source>
</evidence>
<dbReference type="PANTHER" id="PTHR16026">
    <property type="entry name" value="CARTILAGE ACIDIC PROTEIN 1"/>
    <property type="match status" value="1"/>
</dbReference>
<dbReference type="InterPro" id="IPR013517">
    <property type="entry name" value="FG-GAP"/>
</dbReference>
<evidence type="ECO:0000256" key="2">
    <source>
        <dbReference type="SAM" id="MobiDB-lite"/>
    </source>
</evidence>
<dbReference type="InParanoid" id="M7XS23"/>
<dbReference type="InterPro" id="IPR027039">
    <property type="entry name" value="Crtac1"/>
</dbReference>
<dbReference type="PANTHER" id="PTHR16026:SF0">
    <property type="entry name" value="CARTILAGE ACIDIC PROTEIN 1"/>
    <property type="match status" value="1"/>
</dbReference>
<name>M7XS23_9BACT</name>
<dbReference type="Gene3D" id="2.130.10.130">
    <property type="entry name" value="Integrin alpha, N-terminal"/>
    <property type="match status" value="3"/>
</dbReference>
<gene>
    <name evidence="4" type="ORF">C943_02459</name>
</gene>
<evidence type="ECO:0000256" key="1">
    <source>
        <dbReference type="ARBA" id="ARBA00022729"/>
    </source>
</evidence>
<sequence>MTGLDFENQIVIDEEFNVLDFDYIYNGAGVAVGDFNADGLPDVFFGGNMVSSRLYLNRGDFRFEDVTQNAGLETNSWVEGITLVDINQDGLLDIYACVSNRKETSQDPNLLFVHQEFGDDGIPKYKEMAAAYGLADIGYNTQSAFFDYDRDGDLDLYILSNAMENFQRNLSRPRDKSGNGKSNDKLYRNNGDGTYSNVTKEAGILYEGYGLGLAISDINQDGWPDIYVANDFITNDVLYVNNGDGTFSNGISQMLKHQSFNAMGVDIADINNDANPDILVVDMLPPDNFRQKTMFAPTENYDLFQANLDKGYEPQYVRNTLQLSRGNGKFSEVGYLAGIYQTDWSWAPLFIDLDNDGFRDIFISNGYGKDVTDLDFINFSKNLGPFTTPAERRAQLLEGLSKLPDVNLPNYVFQNNGNLTFSDRSFAWGVTHAAISNGMASADFDGDGDMDVVISNLNEKVFLYRNNTAELSPEKPNYLKVKLMGSPGNLDGFGAKVFLEYEAGAEARVQYYEHYPTRGYKSFVEPIAHFGLGGSTRIKQLKVLWPDGRGELIKDVDTNQTITVSYQNANVAEPVSIPANSPGFEEVSRDLGIVYSHSHAVFKDFNRQRLLTHKHSENGPGIAVGDINNDGLEDFFVGGSKGAPGQLFVQKLNGLFESRPLFAESSYDDMGSIFFDANNDGFLDLYVVSGGSRYLEGDTLYRDRLYFNDKRGNFWHNQAALPDIRVSGSVVTAADYDGDGDLDLFVGGRLRPGNYPYLAKSTILRNDSGEFTDVSESLYAGLSALGMVTSAIWTDFNEDGLMDLLLAGEWMPITFLAQQKDAAGKIKFTNVSDSLGPHGSHGWWNSILAADIDEDGKMDYLLGNVGKNSRWQQPEGFPLLLVSKDFDGNKSADPIMFQYLKDGMYPVPGRDALVGQIPSWKNRFLAYSNYATAGLDDIIGEGDLQDALRLEAAFLASAWISREEGRFELRQLPIEAQFAPQYGIQVIQDGRKNGSQVLMVGNFHGNETVTGRYDASYGTHLNVVNGEFKTKSLSESGFLVSGQGRALSSMANKNGESLILVSQHADSLKVFRHKATNTPIATIRLGVLDFKIMVEMEDGHMFAKEFGYGHGYLSQESRLVQIFPAYQKVTVWDYSGRSRVLWEKE</sequence>
<dbReference type="Pfam" id="PF07593">
    <property type="entry name" value="UnbV_ASPIC"/>
    <property type="match status" value="1"/>
</dbReference>
<keyword evidence="5" id="KW-1185">Reference proteome</keyword>
<feature type="compositionally biased region" description="Basic and acidic residues" evidence="2">
    <location>
        <begin position="172"/>
        <end position="187"/>
    </location>
</feature>
<evidence type="ECO:0000259" key="3">
    <source>
        <dbReference type="Pfam" id="PF07593"/>
    </source>
</evidence>
<organism evidence="4 5">
    <name type="scientific">Mariniradius saccharolyticus AK6</name>
    <dbReference type="NCBI Taxonomy" id="1239962"/>
    <lineage>
        <taxon>Bacteria</taxon>
        <taxon>Pseudomonadati</taxon>
        <taxon>Bacteroidota</taxon>
        <taxon>Cytophagia</taxon>
        <taxon>Cytophagales</taxon>
        <taxon>Cyclobacteriaceae</taxon>
        <taxon>Mariniradius</taxon>
    </lineage>
</organism>
<evidence type="ECO:0000313" key="5">
    <source>
        <dbReference type="Proteomes" id="UP000010953"/>
    </source>
</evidence>
<feature type="domain" description="ASPIC/UnbV" evidence="3">
    <location>
        <begin position="492"/>
        <end position="563"/>
    </location>
</feature>
<dbReference type="Pfam" id="PF13517">
    <property type="entry name" value="FG-GAP_3"/>
    <property type="match status" value="4"/>
</dbReference>
<dbReference type="EMBL" id="AMZY02000020">
    <property type="protein sequence ID" value="EMS31312.1"/>
    <property type="molecule type" value="Genomic_DNA"/>
</dbReference>
<accession>M7XS23</accession>
<dbReference type="STRING" id="1239962.C943_02459"/>